<proteinExistence type="predicted"/>
<dbReference type="EnsemblPlants" id="AVESA.00010b.r2.5AG0813100.1">
    <property type="protein sequence ID" value="AVESA.00010b.r2.5AG0813100.1.CDS.1"/>
    <property type="gene ID" value="AVESA.00010b.r2.5AG0813100"/>
</dbReference>
<organism evidence="1 2">
    <name type="scientific">Avena sativa</name>
    <name type="common">Oat</name>
    <dbReference type="NCBI Taxonomy" id="4498"/>
    <lineage>
        <taxon>Eukaryota</taxon>
        <taxon>Viridiplantae</taxon>
        <taxon>Streptophyta</taxon>
        <taxon>Embryophyta</taxon>
        <taxon>Tracheophyta</taxon>
        <taxon>Spermatophyta</taxon>
        <taxon>Magnoliopsida</taxon>
        <taxon>Liliopsida</taxon>
        <taxon>Poales</taxon>
        <taxon>Poaceae</taxon>
        <taxon>BOP clade</taxon>
        <taxon>Pooideae</taxon>
        <taxon>Poodae</taxon>
        <taxon>Poeae</taxon>
        <taxon>Poeae Chloroplast Group 1 (Aveneae type)</taxon>
        <taxon>Aveninae</taxon>
        <taxon>Avena</taxon>
    </lineage>
</organism>
<reference evidence="1" key="1">
    <citation type="submission" date="2021-05" db="EMBL/GenBank/DDBJ databases">
        <authorList>
            <person name="Scholz U."/>
            <person name="Mascher M."/>
            <person name="Fiebig A."/>
        </authorList>
    </citation>
    <scope>NUCLEOTIDE SEQUENCE [LARGE SCALE GENOMIC DNA]</scope>
</reference>
<reference evidence="1" key="2">
    <citation type="submission" date="2025-09" db="UniProtKB">
        <authorList>
            <consortium name="EnsemblPlants"/>
        </authorList>
    </citation>
    <scope>IDENTIFICATION</scope>
</reference>
<sequence length="136" mass="15068">MIHPVFHVSQLKPFLSDYTPVYSELPSVPDLSTVTPVPAEILKRRLVRKGNAATPQVLIKWAHVPASYATWEDYYVVKSRYPDAALWEEETAKGGDSVTHPTQLVPDSESQGLKDLASGPTSDEGPSYQSEEENEV</sequence>
<evidence type="ECO:0000313" key="1">
    <source>
        <dbReference type="EnsemblPlants" id="AVESA.00010b.r2.5AG0813100.1.CDS.1"/>
    </source>
</evidence>
<keyword evidence="2" id="KW-1185">Reference proteome</keyword>
<protein>
    <submittedName>
        <fullName evidence="1">Uncharacterized protein</fullName>
    </submittedName>
</protein>
<name>A0ACD5XLJ6_AVESA</name>
<dbReference type="Proteomes" id="UP001732700">
    <property type="component" value="Chromosome 5A"/>
</dbReference>
<accession>A0ACD5XLJ6</accession>
<evidence type="ECO:0000313" key="2">
    <source>
        <dbReference type="Proteomes" id="UP001732700"/>
    </source>
</evidence>